<protein>
    <submittedName>
        <fullName evidence="1">1247_t:CDS:1</fullName>
    </submittedName>
</protein>
<sequence length="157" mass="17786">MMSHCHFTFAGKEWCTHNCSFITTKQKEPQKKEVVKDVTSTYKGKEAEIVPLSLSNYPDVEQSQAADKTNKLINTSKLLAVVRSNAKFSEELLKLYKAVNNLKPKAMETDNNNQHEVIISKVNEEIILNAASLYTSFDEDEDMDEYLPPNHTKSGSK</sequence>
<reference evidence="1" key="1">
    <citation type="submission" date="2022-08" db="EMBL/GenBank/DDBJ databases">
        <authorList>
            <person name="Kallberg Y."/>
            <person name="Tangrot J."/>
            <person name="Rosling A."/>
        </authorList>
    </citation>
    <scope>NUCLEOTIDE SEQUENCE</scope>
    <source>
        <strain evidence="1">Wild A</strain>
    </source>
</reference>
<name>A0A9W4WYP7_9GLOM</name>
<dbReference type="EMBL" id="CAMKVN010002691">
    <property type="protein sequence ID" value="CAI2182197.1"/>
    <property type="molecule type" value="Genomic_DNA"/>
</dbReference>
<evidence type="ECO:0000313" key="2">
    <source>
        <dbReference type="Proteomes" id="UP001153678"/>
    </source>
</evidence>
<dbReference type="OrthoDB" id="10396498at2759"/>
<gene>
    <name evidence="1" type="ORF">FWILDA_LOCUS10461</name>
</gene>
<keyword evidence="2" id="KW-1185">Reference proteome</keyword>
<proteinExistence type="predicted"/>
<comment type="caution">
    <text evidence="1">The sequence shown here is derived from an EMBL/GenBank/DDBJ whole genome shotgun (WGS) entry which is preliminary data.</text>
</comment>
<accession>A0A9W4WYP7</accession>
<organism evidence="1 2">
    <name type="scientific">Funneliformis geosporum</name>
    <dbReference type="NCBI Taxonomy" id="1117311"/>
    <lineage>
        <taxon>Eukaryota</taxon>
        <taxon>Fungi</taxon>
        <taxon>Fungi incertae sedis</taxon>
        <taxon>Mucoromycota</taxon>
        <taxon>Glomeromycotina</taxon>
        <taxon>Glomeromycetes</taxon>
        <taxon>Glomerales</taxon>
        <taxon>Glomeraceae</taxon>
        <taxon>Funneliformis</taxon>
    </lineage>
</organism>
<dbReference type="Proteomes" id="UP001153678">
    <property type="component" value="Unassembled WGS sequence"/>
</dbReference>
<dbReference type="AlphaFoldDB" id="A0A9W4WYP7"/>
<evidence type="ECO:0000313" key="1">
    <source>
        <dbReference type="EMBL" id="CAI2182197.1"/>
    </source>
</evidence>